<feature type="domain" description="Response regulatory" evidence="2">
    <location>
        <begin position="184"/>
        <end position="307"/>
    </location>
</feature>
<reference evidence="4" key="1">
    <citation type="submission" date="2015-04" db="EMBL/GenBank/DDBJ databases">
        <authorList>
            <person name="Syromyatnikov M.Y."/>
            <person name="Popov V.N."/>
        </authorList>
    </citation>
    <scope>NUCLEOTIDE SEQUENCE</scope>
    <source>
        <strain evidence="4">MO-1</strain>
    </source>
</reference>
<dbReference type="SMART" id="SM00260">
    <property type="entry name" value="CheW"/>
    <property type="match status" value="1"/>
</dbReference>
<dbReference type="PROSITE" id="PS50851">
    <property type="entry name" value="CHEW"/>
    <property type="match status" value="1"/>
</dbReference>
<dbReference type="InterPro" id="IPR036061">
    <property type="entry name" value="CheW-like_dom_sf"/>
</dbReference>
<dbReference type="PIRSF" id="PIRSF002867">
    <property type="entry name" value="CheV"/>
    <property type="match status" value="1"/>
</dbReference>
<name>A0A1S7LJP4_MAGMO</name>
<protein>
    <submittedName>
        <fullName evidence="4">Putative response regulator receiver modulated CheW protein</fullName>
    </submittedName>
</protein>
<proteinExistence type="predicted"/>
<gene>
    <name evidence="4" type="ORF">MAGMO_2183</name>
</gene>
<dbReference type="PANTHER" id="PTHR47233:SF3">
    <property type="entry name" value="CHEMOTAXIS PROTEIN CHEV"/>
    <property type="match status" value="1"/>
</dbReference>
<dbReference type="InterPro" id="IPR002545">
    <property type="entry name" value="CheW-lke_dom"/>
</dbReference>
<dbReference type="Gene3D" id="2.30.30.40">
    <property type="entry name" value="SH3 Domains"/>
    <property type="match status" value="1"/>
</dbReference>
<dbReference type="InterPro" id="IPR001789">
    <property type="entry name" value="Sig_transdc_resp-reg_receiver"/>
</dbReference>
<dbReference type="PROSITE" id="PS50110">
    <property type="entry name" value="RESPONSE_REGULATORY"/>
    <property type="match status" value="1"/>
</dbReference>
<dbReference type="EMBL" id="LO017727">
    <property type="protein sequence ID" value="CRH06349.1"/>
    <property type="molecule type" value="Genomic_DNA"/>
</dbReference>
<dbReference type="PANTHER" id="PTHR47233">
    <property type="entry name" value="CHEMOTAXIS PROTEIN CHEV"/>
    <property type="match status" value="1"/>
</dbReference>
<dbReference type="Pfam" id="PF01584">
    <property type="entry name" value="CheW"/>
    <property type="match status" value="1"/>
</dbReference>
<dbReference type="Pfam" id="PF00072">
    <property type="entry name" value="Response_reg"/>
    <property type="match status" value="1"/>
</dbReference>
<organism evidence="4">
    <name type="scientific">Magnetococcus massalia (strain MO-1)</name>
    <dbReference type="NCBI Taxonomy" id="451514"/>
    <lineage>
        <taxon>Bacteria</taxon>
        <taxon>Pseudomonadati</taxon>
        <taxon>Pseudomonadota</taxon>
        <taxon>Magnetococcia</taxon>
        <taxon>Magnetococcales</taxon>
        <taxon>Magnetococcaceae</taxon>
        <taxon>Magnetococcus</taxon>
    </lineage>
</organism>
<feature type="modified residue" description="4-aspartylphosphate" evidence="1">
    <location>
        <position position="240"/>
    </location>
</feature>
<dbReference type="Gene3D" id="2.40.50.180">
    <property type="entry name" value="CheA-289, Domain 4"/>
    <property type="match status" value="1"/>
</dbReference>
<dbReference type="InterPro" id="IPR024181">
    <property type="entry name" value="Chemotax_regulator_CheV"/>
</dbReference>
<dbReference type="InterPro" id="IPR011006">
    <property type="entry name" value="CheY-like_superfamily"/>
</dbReference>
<dbReference type="SUPFAM" id="SSF52172">
    <property type="entry name" value="CheY-like"/>
    <property type="match status" value="1"/>
</dbReference>
<dbReference type="Gene3D" id="3.40.50.2300">
    <property type="match status" value="1"/>
</dbReference>
<evidence type="ECO:0000256" key="1">
    <source>
        <dbReference type="PROSITE-ProRule" id="PRU00169"/>
    </source>
</evidence>
<dbReference type="SMART" id="SM00448">
    <property type="entry name" value="REC"/>
    <property type="match status" value="1"/>
</dbReference>
<accession>A0A1S7LJP4</accession>
<sequence length="309" mass="34559">MNMQIMDEVNSRANLAFSNNMEMLTFFLTDEQQYGINVFKIIEVIETPKDVTQVPKLHPAIVGTIDFRNDMVTVVDLSMAMDLQPVKFAEEISYIIICEYSNSTQGFLISRPNKLLQRNWGDVKKPSKGMSHQGVLTAITNDDDGQAIQILDIEAILNDVMDLEEEVSEMMVTQGGKQDLSGFHVMIVDDSRSALRMLENTLDQIKVPYLPFSGASEAIKYLETSIEGEKESDVDLIISDIEMPGMDGFSFCRFVKGHDRLQSIPLLLHSSMSNKANAHKADKVGADGFVPKFRPDEIARAVMERLGAI</sequence>
<dbReference type="SUPFAM" id="SSF50341">
    <property type="entry name" value="CheW-like"/>
    <property type="match status" value="1"/>
</dbReference>
<feature type="domain" description="CheW-like" evidence="3">
    <location>
        <begin position="20"/>
        <end position="162"/>
    </location>
</feature>
<evidence type="ECO:0000259" key="2">
    <source>
        <dbReference type="PROSITE" id="PS50110"/>
    </source>
</evidence>
<evidence type="ECO:0000259" key="3">
    <source>
        <dbReference type="PROSITE" id="PS50851"/>
    </source>
</evidence>
<dbReference type="GO" id="GO:0000160">
    <property type="term" value="P:phosphorelay signal transduction system"/>
    <property type="evidence" value="ECO:0007669"/>
    <property type="project" value="InterPro"/>
</dbReference>
<dbReference type="GO" id="GO:0006935">
    <property type="term" value="P:chemotaxis"/>
    <property type="evidence" value="ECO:0007669"/>
    <property type="project" value="InterPro"/>
</dbReference>
<dbReference type="AlphaFoldDB" id="A0A1S7LJP4"/>
<keyword evidence="1" id="KW-0597">Phosphoprotein</keyword>
<evidence type="ECO:0000313" key="4">
    <source>
        <dbReference type="EMBL" id="CRH06349.1"/>
    </source>
</evidence>